<dbReference type="OrthoDB" id="9103420at2"/>
<dbReference type="PROSITE" id="PS51257">
    <property type="entry name" value="PROKAR_LIPOPROTEIN"/>
    <property type="match status" value="1"/>
</dbReference>
<dbReference type="RefSeq" id="WP_066917966.1">
    <property type="nucleotide sequence ID" value="NZ_CP011971.1"/>
</dbReference>
<evidence type="ECO:0008006" key="4">
    <source>
        <dbReference type="Google" id="ProtNLM"/>
    </source>
</evidence>
<feature type="signal peptide" evidence="1">
    <location>
        <begin position="1"/>
        <end position="28"/>
    </location>
</feature>
<dbReference type="STRING" id="465721.ACG33_01015"/>
<dbReference type="AlphaFoldDB" id="A0A127F833"/>
<keyword evidence="3" id="KW-1185">Reference proteome</keyword>
<evidence type="ECO:0000256" key="1">
    <source>
        <dbReference type="SAM" id="SignalP"/>
    </source>
</evidence>
<accession>A0A127F833</accession>
<dbReference type="EMBL" id="CP011971">
    <property type="protein sequence ID" value="AMN45709.1"/>
    <property type="molecule type" value="Genomic_DNA"/>
</dbReference>
<proteinExistence type="predicted"/>
<gene>
    <name evidence="2" type="ORF">ACG33_01015</name>
</gene>
<reference evidence="2 3" key="1">
    <citation type="submission" date="2015-06" db="EMBL/GenBank/DDBJ databases">
        <title>A Comprehensive Approach to Explore the Metabolic and Phylogenetic Diversity of Bacterial Steroid Degradation in the Environment: Testosterone as an Example.</title>
        <authorList>
            <person name="Yang F.-C."/>
            <person name="Chen Y.-L."/>
            <person name="Yu C.-P."/>
            <person name="Tang S.-L."/>
            <person name="Wang P.-H."/>
            <person name="Ismail W."/>
            <person name="Wang C.-H."/>
            <person name="Yang C.-Y."/>
            <person name="Chiang Y.-R."/>
        </authorList>
    </citation>
    <scope>NUCLEOTIDE SEQUENCE [LARGE SCALE GENOMIC DNA]</scope>
    <source>
        <strain evidence="2 3">DSM 18526</strain>
    </source>
</reference>
<sequence length="125" mass="13762">MKRHPRFVATTRPARAVIGVLLACSLLAACSGEPSEKDIRRAVENSMNNAGDNPFAQIAAEFAGADNGRLVEVHELEKLGCRKDTRGNGFDCDISMDVSVFGMRQRSDTRVRMVRGKEGWVAMQH</sequence>
<dbReference type="Proteomes" id="UP000070250">
    <property type="component" value="Chromosome"/>
</dbReference>
<evidence type="ECO:0000313" key="3">
    <source>
        <dbReference type="Proteomes" id="UP000070250"/>
    </source>
</evidence>
<keyword evidence="1" id="KW-0732">Signal</keyword>
<organism evidence="2 3">
    <name type="scientific">Steroidobacter denitrificans</name>
    <dbReference type="NCBI Taxonomy" id="465721"/>
    <lineage>
        <taxon>Bacteria</taxon>
        <taxon>Pseudomonadati</taxon>
        <taxon>Pseudomonadota</taxon>
        <taxon>Gammaproteobacteria</taxon>
        <taxon>Steroidobacterales</taxon>
        <taxon>Steroidobacteraceae</taxon>
        <taxon>Steroidobacter</taxon>
    </lineage>
</organism>
<name>A0A127F833_STEDE</name>
<feature type="chain" id="PRO_5007448283" description="Lipoprotein" evidence="1">
    <location>
        <begin position="29"/>
        <end position="125"/>
    </location>
</feature>
<dbReference type="KEGG" id="sdf:ACG33_01015"/>
<protein>
    <recommendedName>
        <fullName evidence="4">Lipoprotein</fullName>
    </recommendedName>
</protein>
<evidence type="ECO:0000313" key="2">
    <source>
        <dbReference type="EMBL" id="AMN45709.1"/>
    </source>
</evidence>